<organism evidence="2 3">
    <name type="scientific">Candidatus Curtissbacteria bacterium RBG_13_35_7</name>
    <dbReference type="NCBI Taxonomy" id="1797705"/>
    <lineage>
        <taxon>Bacteria</taxon>
        <taxon>Candidatus Curtissiibacteriota</taxon>
    </lineage>
</organism>
<comment type="caution">
    <text evidence="2">The sequence shown here is derived from an EMBL/GenBank/DDBJ whole genome shotgun (WGS) entry which is preliminary data.</text>
</comment>
<gene>
    <name evidence="2" type="ORF">A2164_04025</name>
</gene>
<protein>
    <recommendedName>
        <fullName evidence="1">Polymerase beta nucleotidyltransferase domain-containing protein</fullName>
    </recommendedName>
</protein>
<evidence type="ECO:0000259" key="1">
    <source>
        <dbReference type="Pfam" id="PF18765"/>
    </source>
</evidence>
<name>A0A1F5G651_9BACT</name>
<dbReference type="SUPFAM" id="SSF81301">
    <property type="entry name" value="Nucleotidyltransferase"/>
    <property type="match status" value="1"/>
</dbReference>
<dbReference type="EMBL" id="MFAT01000001">
    <property type="protein sequence ID" value="OGD87294.1"/>
    <property type="molecule type" value="Genomic_DNA"/>
</dbReference>
<evidence type="ECO:0000313" key="3">
    <source>
        <dbReference type="Proteomes" id="UP000176317"/>
    </source>
</evidence>
<proteinExistence type="predicted"/>
<accession>A0A1F5G651</accession>
<dbReference type="AlphaFoldDB" id="A0A1F5G651"/>
<dbReference type="Gene3D" id="3.30.460.10">
    <property type="entry name" value="Beta Polymerase, domain 2"/>
    <property type="match status" value="1"/>
</dbReference>
<dbReference type="InterPro" id="IPR043519">
    <property type="entry name" value="NT_sf"/>
</dbReference>
<dbReference type="Proteomes" id="UP000176317">
    <property type="component" value="Unassembled WGS sequence"/>
</dbReference>
<evidence type="ECO:0000313" key="2">
    <source>
        <dbReference type="EMBL" id="OGD87294.1"/>
    </source>
</evidence>
<dbReference type="InterPro" id="IPR041633">
    <property type="entry name" value="Polbeta"/>
</dbReference>
<dbReference type="Pfam" id="PF18765">
    <property type="entry name" value="Polbeta"/>
    <property type="match status" value="1"/>
</dbReference>
<dbReference type="CDD" id="cd05403">
    <property type="entry name" value="NT_KNTase_like"/>
    <property type="match status" value="1"/>
</dbReference>
<reference evidence="2 3" key="1">
    <citation type="journal article" date="2016" name="Nat. Commun.">
        <title>Thousands of microbial genomes shed light on interconnected biogeochemical processes in an aquifer system.</title>
        <authorList>
            <person name="Anantharaman K."/>
            <person name="Brown C.T."/>
            <person name="Hug L.A."/>
            <person name="Sharon I."/>
            <person name="Castelle C.J."/>
            <person name="Probst A.J."/>
            <person name="Thomas B.C."/>
            <person name="Singh A."/>
            <person name="Wilkins M.J."/>
            <person name="Karaoz U."/>
            <person name="Brodie E.L."/>
            <person name="Williams K.H."/>
            <person name="Hubbard S.S."/>
            <person name="Banfield J.F."/>
        </authorList>
    </citation>
    <scope>NUCLEOTIDE SEQUENCE [LARGE SCALE GENOMIC DNA]</scope>
</reference>
<sequence>MRAKFYAEDKLKKEIIDIVGKYLNLGKYNVFFFGSRVNNRGSERSDIDVGIEGPRPIPPRIYSDIKDEIDKIPILYSIDVVDFKKVSPDFYKVATRNRQLIINR</sequence>
<feature type="domain" description="Polymerase beta nucleotidyltransferase" evidence="1">
    <location>
        <begin position="30"/>
        <end position="104"/>
    </location>
</feature>